<sequence length="72" mass="8378">MDRFEYTSNYVMPNQEYRGDEENAGGGNVNVEPKEQGQWIYVRKNKWMTNGRGSGTDERKLAIGERRDMSET</sequence>
<keyword evidence="3" id="KW-1185">Reference proteome</keyword>
<name>A0AA86VWW2_9FABA</name>
<evidence type="ECO:0000256" key="1">
    <source>
        <dbReference type="SAM" id="MobiDB-lite"/>
    </source>
</evidence>
<feature type="region of interest" description="Disordered" evidence="1">
    <location>
        <begin position="50"/>
        <end position="72"/>
    </location>
</feature>
<dbReference type="Gramene" id="rna-AYBTSS11_LOCUS6301">
    <property type="protein sequence ID" value="CAJ1933350.1"/>
    <property type="gene ID" value="gene-AYBTSS11_LOCUS6301"/>
</dbReference>
<gene>
    <name evidence="2" type="ORF">AYBTSS11_LOCUS6301</name>
</gene>
<reference evidence="2" key="1">
    <citation type="submission" date="2023-10" db="EMBL/GenBank/DDBJ databases">
        <authorList>
            <person name="Domelevo Entfellner J.-B."/>
        </authorList>
    </citation>
    <scope>NUCLEOTIDE SEQUENCE</scope>
</reference>
<feature type="compositionally biased region" description="Basic and acidic residues" evidence="1">
    <location>
        <begin position="55"/>
        <end position="72"/>
    </location>
</feature>
<dbReference type="AlphaFoldDB" id="A0AA86VWW2"/>
<dbReference type="Proteomes" id="UP001189624">
    <property type="component" value="Chromosome 2"/>
</dbReference>
<accession>A0AA86VWW2</accession>
<proteinExistence type="predicted"/>
<dbReference type="EMBL" id="OY731399">
    <property type="protein sequence ID" value="CAJ1933350.1"/>
    <property type="molecule type" value="Genomic_DNA"/>
</dbReference>
<organism evidence="2 3">
    <name type="scientific">Sphenostylis stenocarpa</name>
    <dbReference type="NCBI Taxonomy" id="92480"/>
    <lineage>
        <taxon>Eukaryota</taxon>
        <taxon>Viridiplantae</taxon>
        <taxon>Streptophyta</taxon>
        <taxon>Embryophyta</taxon>
        <taxon>Tracheophyta</taxon>
        <taxon>Spermatophyta</taxon>
        <taxon>Magnoliopsida</taxon>
        <taxon>eudicotyledons</taxon>
        <taxon>Gunneridae</taxon>
        <taxon>Pentapetalae</taxon>
        <taxon>rosids</taxon>
        <taxon>fabids</taxon>
        <taxon>Fabales</taxon>
        <taxon>Fabaceae</taxon>
        <taxon>Papilionoideae</taxon>
        <taxon>50 kb inversion clade</taxon>
        <taxon>NPAAA clade</taxon>
        <taxon>indigoferoid/millettioid clade</taxon>
        <taxon>Phaseoleae</taxon>
        <taxon>Sphenostylis</taxon>
    </lineage>
</organism>
<protein>
    <submittedName>
        <fullName evidence="2">Uncharacterized protein</fullName>
    </submittedName>
</protein>
<evidence type="ECO:0000313" key="3">
    <source>
        <dbReference type="Proteomes" id="UP001189624"/>
    </source>
</evidence>
<evidence type="ECO:0000313" key="2">
    <source>
        <dbReference type="EMBL" id="CAJ1933350.1"/>
    </source>
</evidence>